<evidence type="ECO:0000313" key="3">
    <source>
        <dbReference type="EMBL" id="OWF42535.1"/>
    </source>
</evidence>
<dbReference type="PANTHER" id="PTHR16255:SF1">
    <property type="entry name" value="REQUIRED FOR MEIOTIC NUCLEAR DIVISION PROTEIN 1 HOMOLOG"/>
    <property type="match status" value="1"/>
</dbReference>
<feature type="domain" description="DUF155" evidence="2">
    <location>
        <begin position="268"/>
        <end position="445"/>
    </location>
</feature>
<dbReference type="PANTHER" id="PTHR16255">
    <property type="entry name" value="REQUIRED FOR MEIOTIC NUCLEAR DIVISION PROTEIN 1 HOMOLOG"/>
    <property type="match status" value="1"/>
</dbReference>
<dbReference type="EMBL" id="NEDP02005262">
    <property type="protein sequence ID" value="OWF42535.1"/>
    <property type="molecule type" value="Genomic_DNA"/>
</dbReference>
<comment type="similarity">
    <text evidence="1">Belongs to the RMD1/sif2 family.</text>
</comment>
<dbReference type="STRING" id="6573.A0A210Q1F2"/>
<dbReference type="Pfam" id="PF02582">
    <property type="entry name" value="DUF155"/>
    <property type="match status" value="1"/>
</dbReference>
<protein>
    <submittedName>
        <fullName evidence="3">Required for meiotic nuclear division protein 1-like</fullName>
    </submittedName>
</protein>
<evidence type="ECO:0000313" key="4">
    <source>
        <dbReference type="Proteomes" id="UP000242188"/>
    </source>
</evidence>
<dbReference type="OrthoDB" id="242766at2759"/>
<evidence type="ECO:0000256" key="1">
    <source>
        <dbReference type="ARBA" id="ARBA00008306"/>
    </source>
</evidence>
<reference evidence="3 4" key="1">
    <citation type="journal article" date="2017" name="Nat. Ecol. Evol.">
        <title>Scallop genome provides insights into evolution of bilaterian karyotype and development.</title>
        <authorList>
            <person name="Wang S."/>
            <person name="Zhang J."/>
            <person name="Jiao W."/>
            <person name="Li J."/>
            <person name="Xun X."/>
            <person name="Sun Y."/>
            <person name="Guo X."/>
            <person name="Huan P."/>
            <person name="Dong B."/>
            <person name="Zhang L."/>
            <person name="Hu X."/>
            <person name="Sun X."/>
            <person name="Wang J."/>
            <person name="Zhao C."/>
            <person name="Wang Y."/>
            <person name="Wang D."/>
            <person name="Huang X."/>
            <person name="Wang R."/>
            <person name="Lv J."/>
            <person name="Li Y."/>
            <person name="Zhang Z."/>
            <person name="Liu B."/>
            <person name="Lu W."/>
            <person name="Hui Y."/>
            <person name="Liang J."/>
            <person name="Zhou Z."/>
            <person name="Hou R."/>
            <person name="Li X."/>
            <person name="Liu Y."/>
            <person name="Li H."/>
            <person name="Ning X."/>
            <person name="Lin Y."/>
            <person name="Zhao L."/>
            <person name="Xing Q."/>
            <person name="Dou J."/>
            <person name="Li Y."/>
            <person name="Mao J."/>
            <person name="Guo H."/>
            <person name="Dou H."/>
            <person name="Li T."/>
            <person name="Mu C."/>
            <person name="Jiang W."/>
            <person name="Fu Q."/>
            <person name="Fu X."/>
            <person name="Miao Y."/>
            <person name="Liu J."/>
            <person name="Yu Q."/>
            <person name="Li R."/>
            <person name="Liao H."/>
            <person name="Li X."/>
            <person name="Kong Y."/>
            <person name="Jiang Z."/>
            <person name="Chourrout D."/>
            <person name="Li R."/>
            <person name="Bao Z."/>
        </authorList>
    </citation>
    <scope>NUCLEOTIDE SEQUENCE [LARGE SCALE GENOMIC DNA]</scope>
    <source>
        <strain evidence="3 4">PY_sf001</strain>
    </source>
</reference>
<accession>A0A210Q1F2</accession>
<dbReference type="AlphaFoldDB" id="A0A210Q1F2"/>
<dbReference type="Proteomes" id="UP000242188">
    <property type="component" value="Unassembled WGS sequence"/>
</dbReference>
<organism evidence="3 4">
    <name type="scientific">Mizuhopecten yessoensis</name>
    <name type="common">Japanese scallop</name>
    <name type="synonym">Patinopecten yessoensis</name>
    <dbReference type="NCBI Taxonomy" id="6573"/>
    <lineage>
        <taxon>Eukaryota</taxon>
        <taxon>Metazoa</taxon>
        <taxon>Spiralia</taxon>
        <taxon>Lophotrochozoa</taxon>
        <taxon>Mollusca</taxon>
        <taxon>Bivalvia</taxon>
        <taxon>Autobranchia</taxon>
        <taxon>Pteriomorphia</taxon>
        <taxon>Pectinida</taxon>
        <taxon>Pectinoidea</taxon>
        <taxon>Pectinidae</taxon>
        <taxon>Mizuhopecten</taxon>
    </lineage>
</organism>
<dbReference type="InterPro" id="IPR051624">
    <property type="entry name" value="RMD1/Sad1-interacting"/>
</dbReference>
<dbReference type="GO" id="GO:0070131">
    <property type="term" value="P:positive regulation of mitochondrial translation"/>
    <property type="evidence" value="ECO:0007669"/>
    <property type="project" value="TreeGrafter"/>
</dbReference>
<evidence type="ECO:0000259" key="2">
    <source>
        <dbReference type="Pfam" id="PF02582"/>
    </source>
</evidence>
<gene>
    <name evidence="3" type="ORF">KP79_PYT06564</name>
</gene>
<dbReference type="InterPro" id="IPR003734">
    <property type="entry name" value="DUF155"/>
</dbReference>
<sequence length="494" mass="57009">MSSVMSGLRCHLYRIKGQNYRAASQTLFENCERFAHSLFVPNLNGSELHGSVIVKRGHDISHSDLRKNRAVPSVGPNGSHFEHFKQVFENIISCPWKLNRSLNLSTRQKLCDSASKLQCFTRGQGKTGQGLSHQRTLQGIQLQCGMPTRSGLLVHSGPEWFLCRHISTSTIDQKKKASLKGMDAAKDADYKGDKSRKSIRKKVQPVIRQVEGQATVYAVGDNLDFESFKEHLAEEQLYELSQVPEDLLDKVIYVTSRYQPENYPKKDIFFFREGSAVFWNVPEGERLKVLKDMMKHCERLIDMKLIMDESDSLEIQPTKLETFLNNDIININEDEEAADLMLVKYACSNALSQSVKLSIWETELYRQSQKCEHISQTLRKGGKVSMSKQKILKTLGTIFAIRQFMNLGSELLDTPDFYWDRDNLEDLYKQCYNYLCVPHRIKVMNEKISYCLEVLELVKDQESDNRHIRLERIIIFLIAFEVVLELKKEFEKSE</sequence>
<name>A0A210Q1F2_MIZYE</name>
<proteinExistence type="inferred from homology"/>
<dbReference type="GO" id="GO:0005739">
    <property type="term" value="C:mitochondrion"/>
    <property type="evidence" value="ECO:0007669"/>
    <property type="project" value="UniProtKB-ARBA"/>
</dbReference>
<keyword evidence="4" id="KW-1185">Reference proteome</keyword>
<comment type="caution">
    <text evidence="3">The sequence shown here is derived from an EMBL/GenBank/DDBJ whole genome shotgun (WGS) entry which is preliminary data.</text>
</comment>